<protein>
    <submittedName>
        <fullName evidence="2">Uncharacterized protein</fullName>
    </submittedName>
</protein>
<gene>
    <name evidence="2" type="ORF">UT08_C0004G0003</name>
</gene>
<sequence length="186" mass="21979">MKIVVKIVYIILSILFLAYLALPTSSFPLPPKGALQSDEPADTETTLRRAYFTNYNREEVLNHYQEQFKKNILLNIKVITYRLNYPPEEAQTIIRDQTRSTFLEEIVHPLRESLFINGFEPSEPKDAIYISNKFWRQKITVRYVPSSIWTRLFIGILIVIILPILYIFLVLSLLNLKKEVLKWIYR</sequence>
<dbReference type="STRING" id="1618570.UT08_C0004G0003"/>
<feature type="transmembrane region" description="Helical" evidence="1">
    <location>
        <begin position="7"/>
        <end position="27"/>
    </location>
</feature>
<feature type="transmembrane region" description="Helical" evidence="1">
    <location>
        <begin position="152"/>
        <end position="176"/>
    </location>
</feature>
<organism evidence="2 3">
    <name type="scientific">Candidatus Woesebacteria bacterium GW2011_GWB1_38_8</name>
    <dbReference type="NCBI Taxonomy" id="1618570"/>
    <lineage>
        <taxon>Bacteria</taxon>
        <taxon>Candidatus Woeseibacteriota</taxon>
    </lineage>
</organism>
<dbReference type="Proteomes" id="UP000034081">
    <property type="component" value="Unassembled WGS sequence"/>
</dbReference>
<reference evidence="2 3" key="1">
    <citation type="journal article" date="2015" name="Nature">
        <title>rRNA introns, odd ribosomes, and small enigmatic genomes across a large radiation of phyla.</title>
        <authorList>
            <person name="Brown C.T."/>
            <person name="Hug L.A."/>
            <person name="Thomas B.C."/>
            <person name="Sharon I."/>
            <person name="Castelle C.J."/>
            <person name="Singh A."/>
            <person name="Wilkins M.J."/>
            <person name="Williams K.H."/>
            <person name="Banfield J.F."/>
        </authorList>
    </citation>
    <scope>NUCLEOTIDE SEQUENCE [LARGE SCALE GENOMIC DNA]</scope>
</reference>
<evidence type="ECO:0000313" key="2">
    <source>
        <dbReference type="EMBL" id="KKQ85691.1"/>
    </source>
</evidence>
<evidence type="ECO:0000256" key="1">
    <source>
        <dbReference type="SAM" id="Phobius"/>
    </source>
</evidence>
<dbReference type="EMBL" id="LBVL01000004">
    <property type="protein sequence ID" value="KKQ85691.1"/>
    <property type="molecule type" value="Genomic_DNA"/>
</dbReference>
<evidence type="ECO:0000313" key="3">
    <source>
        <dbReference type="Proteomes" id="UP000034081"/>
    </source>
</evidence>
<proteinExistence type="predicted"/>
<accession>A0A0G0P8Q7</accession>
<name>A0A0G0P8Q7_9BACT</name>
<keyword evidence="1" id="KW-1133">Transmembrane helix</keyword>
<comment type="caution">
    <text evidence="2">The sequence shown here is derived from an EMBL/GenBank/DDBJ whole genome shotgun (WGS) entry which is preliminary data.</text>
</comment>
<keyword evidence="1" id="KW-0812">Transmembrane</keyword>
<keyword evidence="1" id="KW-0472">Membrane</keyword>
<dbReference type="AlphaFoldDB" id="A0A0G0P8Q7"/>